<comment type="similarity">
    <text evidence="2">Belongs to the autoinducer-2 exporter (AI-2E) (TC 2.A.86) family.</text>
</comment>
<dbReference type="PANTHER" id="PTHR21716">
    <property type="entry name" value="TRANSMEMBRANE PROTEIN"/>
    <property type="match status" value="1"/>
</dbReference>
<feature type="transmembrane region" description="Helical" evidence="6">
    <location>
        <begin position="318"/>
        <end position="348"/>
    </location>
</feature>
<feature type="transmembrane region" description="Helical" evidence="6">
    <location>
        <begin position="162"/>
        <end position="184"/>
    </location>
</feature>
<gene>
    <name evidence="7" type="ORF">HNQ60_001654</name>
</gene>
<accession>A0A841HIZ5</accession>
<evidence type="ECO:0000256" key="1">
    <source>
        <dbReference type="ARBA" id="ARBA00004141"/>
    </source>
</evidence>
<keyword evidence="5 6" id="KW-0472">Membrane</keyword>
<dbReference type="Pfam" id="PF01594">
    <property type="entry name" value="AI-2E_transport"/>
    <property type="match status" value="1"/>
</dbReference>
<evidence type="ECO:0000256" key="5">
    <source>
        <dbReference type="ARBA" id="ARBA00023136"/>
    </source>
</evidence>
<feature type="transmembrane region" description="Helical" evidence="6">
    <location>
        <begin position="218"/>
        <end position="241"/>
    </location>
</feature>
<protein>
    <submittedName>
        <fullName evidence="7">Putative PurR-regulated permease PerM</fullName>
    </submittedName>
</protein>
<keyword evidence="8" id="KW-1185">Reference proteome</keyword>
<feature type="transmembrane region" description="Helical" evidence="6">
    <location>
        <begin position="7"/>
        <end position="27"/>
    </location>
</feature>
<dbReference type="PANTHER" id="PTHR21716:SF4">
    <property type="entry name" value="TRANSMEMBRANE PROTEIN 245"/>
    <property type="match status" value="1"/>
</dbReference>
<evidence type="ECO:0000256" key="3">
    <source>
        <dbReference type="ARBA" id="ARBA00022692"/>
    </source>
</evidence>
<evidence type="ECO:0000256" key="6">
    <source>
        <dbReference type="SAM" id="Phobius"/>
    </source>
</evidence>
<dbReference type="Proteomes" id="UP000588068">
    <property type="component" value="Unassembled WGS sequence"/>
</dbReference>
<name>A0A841HIZ5_9GAMM</name>
<proteinExistence type="inferred from homology"/>
<keyword evidence="3 6" id="KW-0812">Transmembrane</keyword>
<keyword evidence="4 6" id="KW-1133">Transmembrane helix</keyword>
<sequence length="375" mass="40084">MTNDRFYTRTFALVACLVLAIALYKIITPFLGPLIWAIFLAFLLHPLHVRLTRRLRNRAHLSAGLLTFGMLILFIGPLAGLSAAFAAQVSDLVRAAQETLADQTASNVFDLNNVPWLNAPWVQDGLRSLESLFGIDTTDLVGWLRQGANQVLHWLASMGGKVFLGAIGTVIGFVLMMFMLFFFIRDGSEMLTTARALIPMTEEYKTRLFDHVGAVTRAMVLGTGLTALIQGTLVGIAFLIVGLPSALVFAVIAVLASLLPFGGTALVWIPAAIVLAAQGRWGATIFMVIWGAVLVSLVDNVVRPMLVSGRANVGTLTVFIGVLGGLAAFGAIGLFLGPVVLALIIALIRLVLEVRRVETVAAQPVPPAPSPPPTP</sequence>
<dbReference type="EMBL" id="JACHHZ010000002">
    <property type="protein sequence ID" value="MBB6092776.1"/>
    <property type="molecule type" value="Genomic_DNA"/>
</dbReference>
<reference evidence="7 8" key="1">
    <citation type="submission" date="2020-08" db="EMBL/GenBank/DDBJ databases">
        <title>Genomic Encyclopedia of Type Strains, Phase IV (KMG-IV): sequencing the most valuable type-strain genomes for metagenomic binning, comparative biology and taxonomic classification.</title>
        <authorList>
            <person name="Goeker M."/>
        </authorList>
    </citation>
    <scope>NUCLEOTIDE SEQUENCE [LARGE SCALE GENOMIC DNA]</scope>
    <source>
        <strain evidence="7 8">DSM 26723</strain>
    </source>
</reference>
<dbReference type="AlphaFoldDB" id="A0A841HIZ5"/>
<organism evidence="7 8">
    <name type="scientific">Povalibacter uvarum</name>
    <dbReference type="NCBI Taxonomy" id="732238"/>
    <lineage>
        <taxon>Bacteria</taxon>
        <taxon>Pseudomonadati</taxon>
        <taxon>Pseudomonadota</taxon>
        <taxon>Gammaproteobacteria</taxon>
        <taxon>Steroidobacterales</taxon>
        <taxon>Steroidobacteraceae</taxon>
        <taxon>Povalibacter</taxon>
    </lineage>
</organism>
<evidence type="ECO:0000256" key="2">
    <source>
        <dbReference type="ARBA" id="ARBA00009773"/>
    </source>
</evidence>
<evidence type="ECO:0000313" key="8">
    <source>
        <dbReference type="Proteomes" id="UP000588068"/>
    </source>
</evidence>
<evidence type="ECO:0000313" key="7">
    <source>
        <dbReference type="EMBL" id="MBB6092776.1"/>
    </source>
</evidence>
<dbReference type="RefSeq" id="WP_184330556.1">
    <property type="nucleotide sequence ID" value="NZ_JACHHZ010000002.1"/>
</dbReference>
<evidence type="ECO:0000256" key="4">
    <source>
        <dbReference type="ARBA" id="ARBA00022989"/>
    </source>
</evidence>
<feature type="transmembrane region" description="Helical" evidence="6">
    <location>
        <begin position="281"/>
        <end position="298"/>
    </location>
</feature>
<comment type="subcellular location">
    <subcellularLocation>
        <location evidence="1">Membrane</location>
        <topology evidence="1">Multi-pass membrane protein</topology>
    </subcellularLocation>
</comment>
<feature type="transmembrane region" description="Helical" evidence="6">
    <location>
        <begin position="63"/>
        <end position="87"/>
    </location>
</feature>
<feature type="transmembrane region" description="Helical" evidence="6">
    <location>
        <begin position="247"/>
        <end position="269"/>
    </location>
</feature>
<dbReference type="GO" id="GO:0016020">
    <property type="term" value="C:membrane"/>
    <property type="evidence" value="ECO:0007669"/>
    <property type="project" value="UniProtKB-SubCell"/>
</dbReference>
<dbReference type="InterPro" id="IPR002549">
    <property type="entry name" value="AI-2E-like"/>
</dbReference>
<comment type="caution">
    <text evidence="7">The sequence shown here is derived from an EMBL/GenBank/DDBJ whole genome shotgun (WGS) entry which is preliminary data.</text>
</comment>